<keyword evidence="2" id="KW-1133">Transmembrane helix</keyword>
<evidence type="ECO:0000313" key="4">
    <source>
        <dbReference type="Proteomes" id="UP000245771"/>
    </source>
</evidence>
<dbReference type="Proteomes" id="UP000245771">
    <property type="component" value="Unassembled WGS sequence"/>
</dbReference>
<feature type="compositionally biased region" description="Polar residues" evidence="1">
    <location>
        <begin position="500"/>
        <end position="510"/>
    </location>
</feature>
<feature type="compositionally biased region" description="Polar residues" evidence="1">
    <location>
        <begin position="93"/>
        <end position="109"/>
    </location>
</feature>
<feature type="transmembrane region" description="Helical" evidence="2">
    <location>
        <begin position="279"/>
        <end position="305"/>
    </location>
</feature>
<keyword evidence="2" id="KW-0812">Transmembrane</keyword>
<dbReference type="PANTHER" id="PTHR34391:SF2">
    <property type="entry name" value="TRP C-TERMINAL DOMAIN-CONTAINING PROTEIN"/>
    <property type="match status" value="1"/>
</dbReference>
<dbReference type="AlphaFoldDB" id="A0A316V7G4"/>
<keyword evidence="2" id="KW-0472">Membrane</keyword>
<feature type="transmembrane region" description="Helical" evidence="2">
    <location>
        <begin position="238"/>
        <end position="259"/>
    </location>
</feature>
<dbReference type="EMBL" id="KZ819605">
    <property type="protein sequence ID" value="PWN32441.1"/>
    <property type="molecule type" value="Genomic_DNA"/>
</dbReference>
<name>A0A316V7G4_9BASI</name>
<protein>
    <submittedName>
        <fullName evidence="3">Uncharacterized protein</fullName>
    </submittedName>
</protein>
<evidence type="ECO:0000256" key="2">
    <source>
        <dbReference type="SAM" id="Phobius"/>
    </source>
</evidence>
<dbReference type="GeneID" id="37021107"/>
<feature type="transmembrane region" description="Helical" evidence="2">
    <location>
        <begin position="389"/>
        <end position="407"/>
    </location>
</feature>
<feature type="region of interest" description="Disordered" evidence="1">
    <location>
        <begin position="1"/>
        <end position="21"/>
    </location>
</feature>
<sequence length="570" mass="64072">MNHQYSNSSMPYKHEDDPIHITFDNSPQNYGFDDEEEEEELRYGRVARGVTPDGYYEDIYGQYAQMDENLHDSTTPYKSTTAHLQNPEKDLNRNLSTSNRTDYTTSSSVFGGLLGSKRNNTTNMAQRSNSKSVNGINRTRHQRGMPSTALLSSPASRRFGWIPSTWPARLFILITFVEAAADISIEAVLLFRFRESQGQLSVNGGNLSALPVFLMVFGFAHVYQCFLAIDATVNRNTILVFGLVIFNLAFLVYALIQISEIRDVLGDGVIAGTSQTVPVQVLTGAIPVIIGLSSLIFASLAYFLWKEFGWQIYKTIGADRRLKRAHMHFQIFVCLLKFDFFTFIAFCVQLVLVVLNRDTPEFWVTAFAAPVTLFLLVFAWYSIRTELKWGTIGFMIALWGGAGYFAYKLFRIWQNRLGPYRDVYKSLTVFSVLALILLLATFLMTIRCMMNFDIGLKAAMARSAEEKKASKGDELASSNGHEPVISSPFQYELDGRGNPLPNSTNTLRTNGNEDEDAGGYFEPYNQAMAYSQSTHGLLSPIRSPQGLTPVKSTSAQNLERHQQTHRLSLD</sequence>
<feature type="region of interest" description="Disordered" evidence="1">
    <location>
        <begin position="535"/>
        <end position="570"/>
    </location>
</feature>
<feature type="compositionally biased region" description="Polar residues" evidence="1">
    <location>
        <begin position="1"/>
        <end position="10"/>
    </location>
</feature>
<dbReference type="OrthoDB" id="2448307at2759"/>
<dbReference type="InParanoid" id="A0A316V7G4"/>
<evidence type="ECO:0000313" key="3">
    <source>
        <dbReference type="EMBL" id="PWN32441.1"/>
    </source>
</evidence>
<dbReference type="PANTHER" id="PTHR34391">
    <property type="entry name" value="UPF0658 GOLGI APPARATUS MEMBRANE PROTEIN C1952.10C-RELATED"/>
    <property type="match status" value="1"/>
</dbReference>
<organism evidence="3 4">
    <name type="scientific">Meira miltonrushii</name>
    <dbReference type="NCBI Taxonomy" id="1280837"/>
    <lineage>
        <taxon>Eukaryota</taxon>
        <taxon>Fungi</taxon>
        <taxon>Dikarya</taxon>
        <taxon>Basidiomycota</taxon>
        <taxon>Ustilaginomycotina</taxon>
        <taxon>Exobasidiomycetes</taxon>
        <taxon>Exobasidiales</taxon>
        <taxon>Brachybasidiaceae</taxon>
        <taxon>Meira</taxon>
    </lineage>
</organism>
<accession>A0A316V7G4</accession>
<feature type="compositionally biased region" description="Polar residues" evidence="1">
    <location>
        <begin position="117"/>
        <end position="137"/>
    </location>
</feature>
<keyword evidence="4" id="KW-1185">Reference proteome</keyword>
<feature type="compositionally biased region" description="Basic and acidic residues" evidence="1">
    <location>
        <begin position="558"/>
        <end position="570"/>
    </location>
</feature>
<proteinExistence type="predicted"/>
<feature type="region of interest" description="Disordered" evidence="1">
    <location>
        <begin position="495"/>
        <end position="520"/>
    </location>
</feature>
<feature type="transmembrane region" description="Helical" evidence="2">
    <location>
        <begin position="362"/>
        <end position="382"/>
    </location>
</feature>
<dbReference type="GO" id="GO:0005794">
    <property type="term" value="C:Golgi apparatus"/>
    <property type="evidence" value="ECO:0007669"/>
    <property type="project" value="TreeGrafter"/>
</dbReference>
<feature type="transmembrane region" description="Helical" evidence="2">
    <location>
        <begin position="329"/>
        <end position="356"/>
    </location>
</feature>
<dbReference type="InterPro" id="IPR040410">
    <property type="entry name" value="UPF0658_Golgi"/>
</dbReference>
<gene>
    <name evidence="3" type="ORF">FA14DRAFT_161879</name>
</gene>
<feature type="transmembrane region" description="Helical" evidence="2">
    <location>
        <begin position="427"/>
        <end position="446"/>
    </location>
</feature>
<feature type="compositionally biased region" description="Polar residues" evidence="1">
    <location>
        <begin position="72"/>
        <end position="84"/>
    </location>
</feature>
<reference evidence="3 4" key="1">
    <citation type="journal article" date="2018" name="Mol. Biol. Evol.">
        <title>Broad Genomic Sampling Reveals a Smut Pathogenic Ancestry of the Fungal Clade Ustilaginomycotina.</title>
        <authorList>
            <person name="Kijpornyongpan T."/>
            <person name="Mondo S.J."/>
            <person name="Barry K."/>
            <person name="Sandor L."/>
            <person name="Lee J."/>
            <person name="Lipzen A."/>
            <person name="Pangilinan J."/>
            <person name="LaButti K."/>
            <person name="Hainaut M."/>
            <person name="Henrissat B."/>
            <person name="Grigoriev I.V."/>
            <person name="Spatafora J.W."/>
            <person name="Aime M.C."/>
        </authorList>
    </citation>
    <scope>NUCLEOTIDE SEQUENCE [LARGE SCALE GENOMIC DNA]</scope>
    <source>
        <strain evidence="3 4">MCA 3882</strain>
    </source>
</reference>
<feature type="region of interest" description="Disordered" evidence="1">
    <location>
        <begin position="71"/>
        <end position="149"/>
    </location>
</feature>
<feature type="transmembrane region" description="Helical" evidence="2">
    <location>
        <begin position="205"/>
        <end position="226"/>
    </location>
</feature>
<feature type="transmembrane region" description="Helical" evidence="2">
    <location>
        <begin position="170"/>
        <end position="193"/>
    </location>
</feature>
<evidence type="ECO:0000256" key="1">
    <source>
        <dbReference type="SAM" id="MobiDB-lite"/>
    </source>
</evidence>
<dbReference type="RefSeq" id="XP_025352743.1">
    <property type="nucleotide sequence ID" value="XM_025499326.1"/>
</dbReference>